<dbReference type="GO" id="GO:0005868">
    <property type="term" value="C:cytoplasmic dynein complex"/>
    <property type="evidence" value="ECO:0007669"/>
    <property type="project" value="TreeGrafter"/>
</dbReference>
<reference evidence="5 6" key="1">
    <citation type="submission" date="2020-12" db="EMBL/GenBank/DDBJ databases">
        <title>Effect of drift, selection, and recombination on the evolution of hybrid genomes in Candida yeast pathogens.</title>
        <authorList>
            <person name="Mixao V."/>
            <person name="Ksiezopolska E."/>
            <person name="Saus E."/>
            <person name="Boekhout T."/>
            <person name="Gacser A."/>
            <person name="Gabaldon T."/>
        </authorList>
    </citation>
    <scope>NUCLEOTIDE SEQUENCE [LARGE SCALE GENOMIC DNA]</scope>
    <source>
        <strain evidence="5 6">BP57</strain>
    </source>
</reference>
<dbReference type="GO" id="GO:0045504">
    <property type="term" value="F:dynein heavy chain binding"/>
    <property type="evidence" value="ECO:0007669"/>
    <property type="project" value="TreeGrafter"/>
</dbReference>
<dbReference type="SUPFAM" id="SSF50978">
    <property type="entry name" value="WD40 repeat-like"/>
    <property type="match status" value="1"/>
</dbReference>
<evidence type="ECO:0000256" key="3">
    <source>
        <dbReference type="ARBA" id="ARBA00022737"/>
    </source>
</evidence>
<keyword evidence="3" id="KW-0677">Repeat</keyword>
<organism evidence="5 6">
    <name type="scientific">Candida metapsilosis</name>
    <dbReference type="NCBI Taxonomy" id="273372"/>
    <lineage>
        <taxon>Eukaryota</taxon>
        <taxon>Fungi</taxon>
        <taxon>Dikarya</taxon>
        <taxon>Ascomycota</taxon>
        <taxon>Saccharomycotina</taxon>
        <taxon>Pichiomycetes</taxon>
        <taxon>Debaryomycetaceae</taxon>
        <taxon>Candida/Lodderomyces clade</taxon>
        <taxon>Candida</taxon>
    </lineage>
</organism>
<evidence type="ECO:0000256" key="2">
    <source>
        <dbReference type="ARBA" id="ARBA00022574"/>
    </source>
</evidence>
<dbReference type="PANTHER" id="PTHR12442:SF22">
    <property type="entry name" value="CYTOPLASMIC DYNEIN 1 INTERMEDIATE CHAIN-RELATED"/>
    <property type="match status" value="1"/>
</dbReference>
<dbReference type="GeneID" id="93651390"/>
<dbReference type="GO" id="GO:0045503">
    <property type="term" value="F:dynein light chain binding"/>
    <property type="evidence" value="ECO:0007669"/>
    <property type="project" value="TreeGrafter"/>
</dbReference>
<proteinExistence type="predicted"/>
<evidence type="ECO:0000256" key="4">
    <source>
        <dbReference type="SAM" id="Coils"/>
    </source>
</evidence>
<dbReference type="AlphaFoldDB" id="A0A8H7ZFJ5"/>
<evidence type="ECO:0000313" key="5">
    <source>
        <dbReference type="EMBL" id="KAG5420880.1"/>
    </source>
</evidence>
<feature type="coiled-coil region" evidence="4">
    <location>
        <begin position="2"/>
        <end position="29"/>
    </location>
</feature>
<gene>
    <name evidence="5" type="ORF">I9W82_002761</name>
</gene>
<keyword evidence="4" id="KW-0175">Coiled coil</keyword>
<keyword evidence="6" id="KW-1185">Reference proteome</keyword>
<keyword evidence="1" id="KW-0963">Cytoplasm</keyword>
<dbReference type="RefSeq" id="XP_067549996.1">
    <property type="nucleotide sequence ID" value="XM_067691652.1"/>
</dbReference>
<dbReference type="InterPro" id="IPR050687">
    <property type="entry name" value="Dynein_IC"/>
</dbReference>
<dbReference type="PANTHER" id="PTHR12442">
    <property type="entry name" value="DYNEIN INTERMEDIATE CHAIN"/>
    <property type="match status" value="1"/>
</dbReference>
<dbReference type="InterPro" id="IPR015943">
    <property type="entry name" value="WD40/YVTN_repeat-like_dom_sf"/>
</dbReference>
<keyword evidence="2" id="KW-0853">WD repeat</keyword>
<evidence type="ECO:0000313" key="6">
    <source>
        <dbReference type="Proteomes" id="UP000669133"/>
    </source>
</evidence>
<dbReference type="Gene3D" id="2.130.10.10">
    <property type="entry name" value="YVTN repeat-like/Quinoprotein amine dehydrogenase"/>
    <property type="match status" value="1"/>
</dbReference>
<comment type="caution">
    <text evidence="5">The sequence shown here is derived from an EMBL/GenBank/DDBJ whole genome shotgun (WGS) entry which is preliminary data.</text>
</comment>
<dbReference type="GO" id="GO:0010970">
    <property type="term" value="P:transport along microtubule"/>
    <property type="evidence" value="ECO:0007669"/>
    <property type="project" value="TreeGrafter"/>
</dbReference>
<dbReference type="OrthoDB" id="366230at2759"/>
<protein>
    <submittedName>
        <fullName evidence="5">Uncharacterized protein</fullName>
    </submittedName>
</protein>
<dbReference type="InterPro" id="IPR036322">
    <property type="entry name" value="WD40_repeat_dom_sf"/>
</dbReference>
<accession>A0A8H7ZFJ5</accession>
<name>A0A8H7ZFJ5_9ASCO</name>
<dbReference type="EMBL" id="JAEOAQ010000002">
    <property type="protein sequence ID" value="KAG5420880.1"/>
    <property type="molecule type" value="Genomic_DNA"/>
</dbReference>
<sequence>MSEERQQLLEQKRKRLQELKQRRGVQASQFAELPKARSLGVNVGTQTTGETSLDTKVTTTALATPTPSPRIDQQLTRFDVGVQATSLESDDVLDEDKAAPSTKPISKKEVFTLDLNEALIKSIKLINQLRIHESINLDQAKVESKANTEFIAESRTFKLDREISDIDVSSHKFVVGFVKSPKENYDGVIFNEVNGKLIPINYLTSIPVVSMIRFDVNKTNRLIGSTSNGGMCIWETESTSLMQSPTLSTPSTLLVSKRDWIPHLTELVLLQPLKIDTNECILTLSKDCVLNIWSSNLLSRPKYSIKLNDDSKHVSIKDAVYIGNDALIGEINENVLKMALAGFDGKIYNEKLDMIHEDKNSLVINSLESLSKNLVISAHSDWNLRLWKEGQTCPLKVISTSYVVTYIARRPHTDYQFITVGTFKRKYYVDLWDISKQLYSPLLRIVEETDPVRSVKFTESNDILVIKGSSFSLHSINKDYNWQMPEDGFDKGL</sequence>
<evidence type="ECO:0000256" key="1">
    <source>
        <dbReference type="ARBA" id="ARBA00022490"/>
    </source>
</evidence>
<dbReference type="Proteomes" id="UP000669133">
    <property type="component" value="Unassembled WGS sequence"/>
</dbReference>